<sequence>MILTMQTKVKPPSAPSRPMPGRTGNGARKPIKRSYKPLPTTRYLVAGLTAIIVSMGLIAGAMSSTNTFDTRPWDPSQEMHWDPFEHHMIAGLDVGSLSEAGRRTSEAIKPKKGATPTEKDATSTETKTQTEPEKTPEAGASESPAQPENPSSTVVQTFAVPGAPQEPTASEAPAGPPPPVAMGPTSKDSPVDRVHEVAVPKA</sequence>
<dbReference type="EMBL" id="AEPY01000001">
    <property type="protein sequence ID" value="EFU80992.1"/>
    <property type="molecule type" value="Genomic_DNA"/>
</dbReference>
<evidence type="ECO:0000313" key="4">
    <source>
        <dbReference type="Proteomes" id="UP000005573"/>
    </source>
</evidence>
<feature type="compositionally biased region" description="Basic and acidic residues" evidence="1">
    <location>
        <begin position="100"/>
        <end position="109"/>
    </location>
</feature>
<evidence type="ECO:0000313" key="3">
    <source>
        <dbReference type="EMBL" id="EFU80992.1"/>
    </source>
</evidence>
<feature type="region of interest" description="Disordered" evidence="1">
    <location>
        <begin position="99"/>
        <end position="202"/>
    </location>
</feature>
<gene>
    <name evidence="3" type="ORF">HMPREF0388_0144</name>
</gene>
<reference evidence="3 4" key="1">
    <citation type="submission" date="2010-12" db="EMBL/GenBank/DDBJ databases">
        <authorList>
            <person name="Muzny D."/>
            <person name="Qin X."/>
            <person name="Deng J."/>
            <person name="Jiang H."/>
            <person name="Liu Y."/>
            <person name="Qu J."/>
            <person name="Song X.-Z."/>
            <person name="Zhang L."/>
            <person name="Thornton R."/>
            <person name="Coyle M."/>
            <person name="Francisco L."/>
            <person name="Jackson L."/>
            <person name="Javaid M."/>
            <person name="Korchina V."/>
            <person name="Kovar C."/>
            <person name="Mata R."/>
            <person name="Mathew T."/>
            <person name="Ngo R."/>
            <person name="Nguyen L."/>
            <person name="Nguyen N."/>
            <person name="Okwuonu G."/>
            <person name="Ongeri F."/>
            <person name="Pham C."/>
            <person name="Simmons D."/>
            <person name="Wilczek-Boney K."/>
            <person name="Hale W."/>
            <person name="Jakkamsetti A."/>
            <person name="Pham P."/>
            <person name="Ruth R."/>
            <person name="San Lucas F."/>
            <person name="Warren J."/>
            <person name="Zhang J."/>
            <person name="Zhao Z."/>
            <person name="Zhou C."/>
            <person name="Zhu D."/>
            <person name="Lee S."/>
            <person name="Bess C."/>
            <person name="Blankenburg K."/>
            <person name="Forbes L."/>
            <person name="Fu Q."/>
            <person name="Gubbala S."/>
            <person name="Hirani K."/>
            <person name="Jayaseelan J.C."/>
            <person name="Lara F."/>
            <person name="Munidasa M."/>
            <person name="Palculict T."/>
            <person name="Patil S."/>
            <person name="Pu L.-L."/>
            <person name="Saada N."/>
            <person name="Tang L."/>
            <person name="Weissenberger G."/>
            <person name="Zhu Y."/>
            <person name="Hemphill L."/>
            <person name="Shang Y."/>
            <person name="Youmans B."/>
            <person name="Ayvaz T."/>
            <person name="Ross M."/>
            <person name="Santibanez J."/>
            <person name="Aqrawi P."/>
            <person name="Gross S."/>
            <person name="Joshi V."/>
            <person name="Fowler G."/>
            <person name="Nazareth L."/>
            <person name="Reid J."/>
            <person name="Worley K."/>
            <person name="Petrosino J."/>
            <person name="Highlander S."/>
            <person name="Gibbs R."/>
        </authorList>
    </citation>
    <scope>NUCLEOTIDE SEQUENCE [LARGE SCALE GENOMIC DNA]</scope>
    <source>
        <strain evidence="3 4">ATCC 51333</strain>
    </source>
</reference>
<feature type="compositionally biased region" description="Polar residues" evidence="1">
    <location>
        <begin position="143"/>
        <end position="156"/>
    </location>
</feature>
<feature type="compositionally biased region" description="Basic and acidic residues" evidence="1">
    <location>
        <begin position="189"/>
        <end position="202"/>
    </location>
</feature>
<protein>
    <submittedName>
        <fullName evidence="3">Uncharacterized protein</fullName>
    </submittedName>
</protein>
<evidence type="ECO:0000256" key="2">
    <source>
        <dbReference type="SAM" id="Phobius"/>
    </source>
</evidence>
<feature type="compositionally biased region" description="Basic and acidic residues" evidence="1">
    <location>
        <begin position="117"/>
        <end position="136"/>
    </location>
</feature>
<dbReference type="AlphaFoldDB" id="E6LWA7"/>
<accession>E6LWA7</accession>
<keyword evidence="2" id="KW-0812">Transmembrane</keyword>
<feature type="transmembrane region" description="Helical" evidence="2">
    <location>
        <begin position="43"/>
        <end position="62"/>
    </location>
</feature>
<keyword evidence="2" id="KW-0472">Membrane</keyword>
<name>E6LWA7_9ACTO</name>
<comment type="caution">
    <text evidence="3">The sequence shown here is derived from an EMBL/GenBank/DDBJ whole genome shotgun (WGS) entry which is preliminary data.</text>
</comment>
<dbReference type="Proteomes" id="UP000005573">
    <property type="component" value="Unassembled WGS sequence"/>
</dbReference>
<dbReference type="HOGENOM" id="CLU_1376804_0_0_11"/>
<proteinExistence type="predicted"/>
<evidence type="ECO:0000256" key="1">
    <source>
        <dbReference type="SAM" id="MobiDB-lite"/>
    </source>
</evidence>
<feature type="region of interest" description="Disordered" evidence="1">
    <location>
        <begin position="1"/>
        <end position="33"/>
    </location>
</feature>
<organism evidence="3 4">
    <name type="scientific">Mobiluncus curtisii ATCC 51333</name>
    <dbReference type="NCBI Taxonomy" id="887326"/>
    <lineage>
        <taxon>Bacteria</taxon>
        <taxon>Bacillati</taxon>
        <taxon>Actinomycetota</taxon>
        <taxon>Actinomycetes</taxon>
        <taxon>Actinomycetales</taxon>
        <taxon>Actinomycetaceae</taxon>
        <taxon>Mobiluncus</taxon>
    </lineage>
</organism>
<keyword evidence="2" id="KW-1133">Transmembrane helix</keyword>